<dbReference type="STRING" id="889453.SAMN03080601_02843"/>
<sequence>MPYVQFVNELKTERNNAKMNIQKNNINSKTTKPSTGERLIRTY</sequence>
<keyword evidence="2" id="KW-1185">Reference proteome</keyword>
<evidence type="ECO:0000313" key="2">
    <source>
        <dbReference type="Proteomes" id="UP000191055"/>
    </source>
</evidence>
<accession>A0A1T5HSF8</accession>
<dbReference type="EMBL" id="FUYV01000018">
    <property type="protein sequence ID" value="SKC23567.1"/>
    <property type="molecule type" value="Genomic_DNA"/>
</dbReference>
<gene>
    <name evidence="1" type="ORF">SAMN03080601_02843</name>
</gene>
<evidence type="ECO:0000313" key="1">
    <source>
        <dbReference type="EMBL" id="SKC23567.1"/>
    </source>
</evidence>
<organism evidence="1 2">
    <name type="scientific">Alkalitalea saponilacus</name>
    <dbReference type="NCBI Taxonomy" id="889453"/>
    <lineage>
        <taxon>Bacteria</taxon>
        <taxon>Pseudomonadati</taxon>
        <taxon>Bacteroidota</taxon>
        <taxon>Bacteroidia</taxon>
        <taxon>Marinilabiliales</taxon>
        <taxon>Marinilabiliaceae</taxon>
        <taxon>Alkalitalea</taxon>
    </lineage>
</organism>
<proteinExistence type="predicted"/>
<protein>
    <submittedName>
        <fullName evidence="1">Uncharacterized protein</fullName>
    </submittedName>
</protein>
<name>A0A1T5HSF8_9BACT</name>
<reference evidence="1 2" key="1">
    <citation type="submission" date="2017-02" db="EMBL/GenBank/DDBJ databases">
        <authorList>
            <person name="Peterson S.W."/>
        </authorList>
    </citation>
    <scope>NUCLEOTIDE SEQUENCE [LARGE SCALE GENOMIC DNA]</scope>
    <source>
        <strain evidence="1 2">DSM 24412</strain>
    </source>
</reference>
<dbReference type="AlphaFoldDB" id="A0A1T5HSF8"/>
<dbReference type="Proteomes" id="UP000191055">
    <property type="component" value="Unassembled WGS sequence"/>
</dbReference>